<dbReference type="EMBL" id="JASBAO010000001">
    <property type="protein sequence ID" value="MDI2089819.1"/>
    <property type="molecule type" value="Genomic_DNA"/>
</dbReference>
<comment type="caution">
    <text evidence="1">The sequence shown here is derived from an EMBL/GenBank/DDBJ whole genome shotgun (WGS) entry which is preliminary data.</text>
</comment>
<dbReference type="SUPFAM" id="SSF53448">
    <property type="entry name" value="Nucleotide-diphospho-sugar transferases"/>
    <property type="match status" value="1"/>
</dbReference>
<organism evidence="1 2">
    <name type="scientific">Commensalibacter oyaizuii</name>
    <dbReference type="NCBI Taxonomy" id="3043873"/>
    <lineage>
        <taxon>Bacteria</taxon>
        <taxon>Pseudomonadati</taxon>
        <taxon>Pseudomonadota</taxon>
        <taxon>Alphaproteobacteria</taxon>
        <taxon>Acetobacterales</taxon>
        <taxon>Acetobacteraceae</taxon>
    </lineage>
</organism>
<proteinExistence type="predicted"/>
<reference evidence="1" key="1">
    <citation type="submission" date="2023-05" db="EMBL/GenBank/DDBJ databases">
        <title>Whole genome sequence of Commensalibacter sp.</title>
        <authorList>
            <person name="Charoenyingcharoen P."/>
            <person name="Yukphan P."/>
        </authorList>
    </citation>
    <scope>NUCLEOTIDE SEQUENCE</scope>
    <source>
        <strain evidence="1">TBRC 16381</strain>
    </source>
</reference>
<dbReference type="Pfam" id="PF01501">
    <property type="entry name" value="Glyco_transf_8"/>
    <property type="match status" value="1"/>
</dbReference>
<dbReference type="InterPro" id="IPR029044">
    <property type="entry name" value="Nucleotide-diphossugar_trans"/>
</dbReference>
<gene>
    <name evidence="1" type="ORF">QJV27_00255</name>
</gene>
<dbReference type="Proteomes" id="UP001431634">
    <property type="component" value="Unassembled WGS sequence"/>
</dbReference>
<evidence type="ECO:0000313" key="2">
    <source>
        <dbReference type="Proteomes" id="UP001431634"/>
    </source>
</evidence>
<protein>
    <submittedName>
        <fullName evidence="1">Glycosyltransferase</fullName>
    </submittedName>
</protein>
<accession>A0ABT6Q004</accession>
<evidence type="ECO:0000313" key="1">
    <source>
        <dbReference type="EMBL" id="MDI2089819.1"/>
    </source>
</evidence>
<dbReference type="Gene3D" id="3.90.550.10">
    <property type="entry name" value="Spore Coat Polysaccharide Biosynthesis Protein SpsA, Chain A"/>
    <property type="match status" value="1"/>
</dbReference>
<name>A0ABT6Q004_9PROT</name>
<dbReference type="InterPro" id="IPR002495">
    <property type="entry name" value="Glyco_trans_8"/>
</dbReference>
<keyword evidence="2" id="KW-1185">Reference proteome</keyword>
<dbReference type="RefSeq" id="WP_281446994.1">
    <property type="nucleotide sequence ID" value="NZ_JASBAO010000001.1"/>
</dbReference>
<sequence length="361" mass="41795">MTSHQQEWFNEILNTSWVLLGPNQLVQPKRDENGIWTIGNITTDDEAIYKSCPDDNIQNISEFYLIHHDWQVAILKRYKPAIYFCAFGNEAILQYVQLAVNSLIQFGKWQHDIIIFTGLETKENLISKLAPFNLGGKLHIIDIMPADKPLDWYTARYRIDACPLLQQAQPILYLDVDFLCDGPLDSLFIQLIDSPYIHACKEGVIGEGSPNSEGHWYGWRLMQADHVPFNPDERGFSSGALFYKNFQLAAPFFKMILQSAYGYIQKQKDKLVSYDQRFANYILYKYKKVEIHYLAQYLRLYRIPENTTQTPDINDRLGLVHFLGATLENKLLTMQDYFSQLNARITSSSQHNISKISTMIV</sequence>